<dbReference type="EMBL" id="LSRX01001408">
    <property type="protein sequence ID" value="OLP80174.1"/>
    <property type="molecule type" value="Genomic_DNA"/>
</dbReference>
<feature type="region of interest" description="Disordered" evidence="1">
    <location>
        <begin position="726"/>
        <end position="850"/>
    </location>
</feature>
<keyword evidence="2" id="KW-0812">Transmembrane</keyword>
<dbReference type="Pfam" id="PF26113">
    <property type="entry name" value="GH16_XgeA"/>
    <property type="match status" value="3"/>
</dbReference>
<feature type="compositionally biased region" description="Low complexity" evidence="1">
    <location>
        <begin position="765"/>
        <end position="778"/>
    </location>
</feature>
<feature type="compositionally biased region" description="Low complexity" evidence="1">
    <location>
        <begin position="736"/>
        <end position="746"/>
    </location>
</feature>
<keyword evidence="2" id="KW-0472">Membrane</keyword>
<evidence type="ECO:0000259" key="4">
    <source>
        <dbReference type="PROSITE" id="PS51762"/>
    </source>
</evidence>
<feature type="compositionally biased region" description="Polar residues" evidence="1">
    <location>
        <begin position="826"/>
        <end position="850"/>
    </location>
</feature>
<dbReference type="PROSITE" id="PS51762">
    <property type="entry name" value="GH16_2"/>
    <property type="match status" value="2"/>
</dbReference>
<feature type="compositionally biased region" description="Polar residues" evidence="1">
    <location>
        <begin position="877"/>
        <end position="895"/>
    </location>
</feature>
<dbReference type="GO" id="GO:0009251">
    <property type="term" value="P:glucan catabolic process"/>
    <property type="evidence" value="ECO:0007669"/>
    <property type="project" value="TreeGrafter"/>
</dbReference>
<feature type="signal peptide" evidence="3">
    <location>
        <begin position="1"/>
        <end position="26"/>
    </location>
</feature>
<dbReference type="Proteomes" id="UP000186817">
    <property type="component" value="Unassembled WGS sequence"/>
</dbReference>
<feature type="region of interest" description="Disordered" evidence="1">
    <location>
        <begin position="1356"/>
        <end position="1401"/>
    </location>
</feature>
<feature type="chain" id="PRO_5012232212" description="GH16 domain-containing protein" evidence="3">
    <location>
        <begin position="27"/>
        <end position="1507"/>
    </location>
</feature>
<dbReference type="OrthoDB" id="426982at2759"/>
<dbReference type="Gene3D" id="2.60.120.200">
    <property type="match status" value="3"/>
</dbReference>
<dbReference type="GO" id="GO:0004553">
    <property type="term" value="F:hydrolase activity, hydrolyzing O-glycosyl compounds"/>
    <property type="evidence" value="ECO:0007669"/>
    <property type="project" value="InterPro"/>
</dbReference>
<name>A0A1Q9CB58_SYMMI</name>
<keyword evidence="6" id="KW-1185">Reference proteome</keyword>
<reference evidence="5 6" key="1">
    <citation type="submission" date="2016-02" db="EMBL/GenBank/DDBJ databases">
        <title>Genome analysis of coral dinoflagellate symbionts highlights evolutionary adaptations to a symbiotic lifestyle.</title>
        <authorList>
            <person name="Aranda M."/>
            <person name="Li Y."/>
            <person name="Liew Y.J."/>
            <person name="Baumgarten S."/>
            <person name="Simakov O."/>
            <person name="Wilson M."/>
            <person name="Piel J."/>
            <person name="Ashoor H."/>
            <person name="Bougouffa S."/>
            <person name="Bajic V.B."/>
            <person name="Ryu T."/>
            <person name="Ravasi T."/>
            <person name="Bayer T."/>
            <person name="Micklem G."/>
            <person name="Kim H."/>
            <person name="Bhak J."/>
            <person name="Lajeunesse T.C."/>
            <person name="Voolstra C.R."/>
        </authorList>
    </citation>
    <scope>NUCLEOTIDE SEQUENCE [LARGE SCALE GENOMIC DNA]</scope>
    <source>
        <strain evidence="5 6">CCMP2467</strain>
    </source>
</reference>
<dbReference type="SUPFAM" id="SSF49899">
    <property type="entry name" value="Concanavalin A-like lectins/glucanases"/>
    <property type="match status" value="2"/>
</dbReference>
<dbReference type="PANTHER" id="PTHR10963:SF24">
    <property type="entry name" value="GLYCOSIDASE C21B10.07-RELATED"/>
    <property type="match status" value="1"/>
</dbReference>
<feature type="compositionally biased region" description="Low complexity" evidence="1">
    <location>
        <begin position="1374"/>
        <end position="1384"/>
    </location>
</feature>
<protein>
    <recommendedName>
        <fullName evidence="4">GH16 domain-containing protein</fullName>
    </recommendedName>
</protein>
<accession>A0A1Q9CB58</accession>
<evidence type="ECO:0000313" key="6">
    <source>
        <dbReference type="Proteomes" id="UP000186817"/>
    </source>
</evidence>
<dbReference type="InterPro" id="IPR000757">
    <property type="entry name" value="Beta-glucanase-like"/>
</dbReference>
<sequence>MAWPCMGPGAMARLALPVLLLHASRAQIMRYTPVERLVGPDFFEHWNFYSGPDPTHGTVEFVTEMEAWNNKLLFASPSGVYMGVDNTTKLGSEGGRKAVRIESKKSYNGGMFVLTLKHVPTACGAWPAFWMFGDDAQHAWPRWGEYDILESIHVENYATTTLHTRASCDQREVNNGIDFVGQGWAAGSTGTNKAKNCWVKAPQEYDNQGCGQKLPAGSFGPDFNKNQGGTFVAEWDNAYHVESELLAAANLSETESLAIGTIKELDSLMMVSDKAPILNLESGDLQTASLIKSRPSSATWMVTVTRCFWDPRSKKGNLQLHGNRIQRERRRPWPFHVKDLTSRVSALETLLGQVRTRVQTIGTNFDSMAKTQDSLLREIQKHLAAIGGVAKSYSSDTQLVIGVKNDNLEGIKECLKKIAAVTMTVRITKILCQMREFQDEIQKCVLQADNSGTKIENLTDLVQGIHGRVQVMEATLKSRQHEMVLRLLDCQLDSTMLDDKMFLQMLFPGVCSATVQRGRDDLVAPFFCELRVGMLSGVGGWMELSVRKFMRTWFFPSGKEPIDLLVKGPQPDMWGTPNSYFTLNERWCTADHFKNMRMVFDTTFCGDYAGSTFKPMCPWLHTSCEDYVRNNPEAFSDAFWSIKTLDVYQKVDAATLAAQAPVMVSDATGGDIDGAPNSNKTGLVSFFVLAALAGAFVFLYYRNASVKSRVDEYTGRVHQLWLNWRDEESEEESPKKAAAASPKSDSGSLTPRGGRARNLEFGMEPPSVSRSPSRPSVPQQMMAAVKSIGSVVRTPSRPSTASKDASGGFVARAPTGGSFQRVATAGSPSGSLRLQHTAGSPSGSLRLQQPVEPQQRTIFYSHSLSRDLSGAIPQPPLTSQNSNSLPMSQQGSIHSRGSYPGQALNSNSSLPPTIHYLQAVPPRYQRSESYMGQDFFGHFTFYTGADPTHGTVKFLDEAAAWNEKLLSISDSRVLIRSDNTTVVPEGEGRKALRIESKTRYNSGLFVLQMDHVPTACGAWPAFWMFGDDAQHVWPRWGEFDIWEAIHTQNAATTTLHTRENCDQRAVNEGIDFQGQGWAVGTQSNKAKNCWVHANAEYDNQGCGQKLQDGSAGPKFNVQGGGTFIAEWDPVVNKRLRTWFFPTGQEPPLGDNPNPDTFGMPNSFFTLNEKWCSSGHFHNMRMVFDVTFCGDYAGGTFHSSCPEIQMSCAEYVRSKPSAFSEAFWSIRRLDVYHSKAVQALANHDQQGTAWSAILASLAAAVLLGVVLYYYCSRQRVVAIGQALTAPMKSDKLQLPINKATRSGAGGLVTSPVSRREVYLQSEAGGNVAEPEVEPAPPGLSWRRLWLMFCCANEDKRTPNKAQGGTRPIGYDEVHPTSPTRTPSRTGEVTPMQPTLRKEGSAGRVGSGVLVRAPSGALVDQVVDRSEYKFGPVDSIGLGKGGCASPSKMRQWPQGSLEISVDHPDAIQVLLADGPGFGFADVCIQELCLHVVVAGGTANTHKQSILPIV</sequence>
<proteinExistence type="predicted"/>
<organism evidence="5 6">
    <name type="scientific">Symbiodinium microadriaticum</name>
    <name type="common">Dinoflagellate</name>
    <name type="synonym">Zooxanthella microadriatica</name>
    <dbReference type="NCBI Taxonomy" id="2951"/>
    <lineage>
        <taxon>Eukaryota</taxon>
        <taxon>Sar</taxon>
        <taxon>Alveolata</taxon>
        <taxon>Dinophyceae</taxon>
        <taxon>Suessiales</taxon>
        <taxon>Symbiodiniaceae</taxon>
        <taxon>Symbiodinium</taxon>
    </lineage>
</organism>
<gene>
    <name evidence="5" type="ORF">AK812_SmicGene39453</name>
</gene>
<dbReference type="InterPro" id="IPR013320">
    <property type="entry name" value="ConA-like_dom_sf"/>
</dbReference>
<dbReference type="InterPro" id="IPR050546">
    <property type="entry name" value="Glycosyl_Hydrlase_16"/>
</dbReference>
<keyword evidence="3" id="KW-0732">Signal</keyword>
<evidence type="ECO:0000256" key="2">
    <source>
        <dbReference type="SAM" id="Phobius"/>
    </source>
</evidence>
<dbReference type="PANTHER" id="PTHR10963">
    <property type="entry name" value="GLYCOSYL HYDROLASE-RELATED"/>
    <property type="match status" value="1"/>
</dbReference>
<comment type="caution">
    <text evidence="5">The sequence shown here is derived from an EMBL/GenBank/DDBJ whole genome shotgun (WGS) entry which is preliminary data.</text>
</comment>
<feature type="transmembrane region" description="Helical" evidence="2">
    <location>
        <begin position="1248"/>
        <end position="1269"/>
    </location>
</feature>
<evidence type="ECO:0000256" key="3">
    <source>
        <dbReference type="SAM" id="SignalP"/>
    </source>
</evidence>
<feature type="domain" description="GH16" evidence="4">
    <location>
        <begin position="914"/>
        <end position="1200"/>
    </location>
</feature>
<evidence type="ECO:0000313" key="5">
    <source>
        <dbReference type="EMBL" id="OLP80174.1"/>
    </source>
</evidence>
<feature type="domain" description="GH16" evidence="4">
    <location>
        <begin position="44"/>
        <end position="244"/>
    </location>
</feature>
<keyword evidence="2" id="KW-1133">Transmembrane helix</keyword>
<evidence type="ECO:0000256" key="1">
    <source>
        <dbReference type="SAM" id="MobiDB-lite"/>
    </source>
</evidence>
<feature type="region of interest" description="Disordered" evidence="1">
    <location>
        <begin position="869"/>
        <end position="907"/>
    </location>
</feature>